<keyword evidence="3" id="KW-1133">Transmembrane helix</keyword>
<evidence type="ECO:0000256" key="3">
    <source>
        <dbReference type="SAM" id="Phobius"/>
    </source>
</evidence>
<feature type="coiled-coil region" evidence="1">
    <location>
        <begin position="75"/>
        <end position="102"/>
    </location>
</feature>
<keyword evidence="1" id="KW-0175">Coiled coil</keyword>
<reference evidence="4 5" key="1">
    <citation type="submission" date="2015-04" db="EMBL/GenBank/DDBJ databases">
        <title>Diachasmimorpha longicaudata entomopoxvirus genome.</title>
        <authorList>
            <person name="Coffman K.A."/>
            <person name="Burke G.R."/>
        </authorList>
    </citation>
    <scope>NUCLEOTIDE SEQUENCE [LARGE SCALE GENOMIC DNA]</scope>
</reference>
<name>A0A7R5WFE4_9POXV</name>
<proteinExistence type="predicted"/>
<feature type="compositionally biased region" description="Polar residues" evidence="2">
    <location>
        <begin position="193"/>
        <end position="208"/>
    </location>
</feature>
<feature type="transmembrane region" description="Helical" evidence="3">
    <location>
        <begin position="20"/>
        <end position="41"/>
    </location>
</feature>
<sequence>MLTHFAPINVSKLKIFSEVAMSALFKTVFFIIFIINFFLFFTRLYAFEPIHFSPIRKKKGFARKKATDKNVNVEYFDLLEELKNAQKEFQKQKDDVESYKIIKMSDERKCVMLEDKNAHLNAIIEHAIQSKNNEGQNHEREEEAISIQMFKNVLTSVEIHLYFLFKLSDRIHAYKPEKKNGAAANDSKDSTETSENTVQSILPQNILKTPNKPDKPNILTEPNKPNILNEPDKPNILNEPDKPNISNKPDKPNILNEPDESNILNEPDKPNISNKPNKPDILNEPDESNISDISNKLDKQDILDKPEKPNISDISSTSNKLDKLNVSNKPDKSNKPNKPDKSNKPNKSKKS</sequence>
<feature type="region of interest" description="Disordered" evidence="2">
    <location>
        <begin position="179"/>
        <end position="351"/>
    </location>
</feature>
<accession>A0A7R5WFE4</accession>
<protein>
    <submittedName>
        <fullName evidence="4">Uncharacterized protein</fullName>
    </submittedName>
</protein>
<dbReference type="Proteomes" id="UP000593702">
    <property type="component" value="Segment"/>
</dbReference>
<evidence type="ECO:0000313" key="4">
    <source>
        <dbReference type="EMBL" id="AKS26435.1"/>
    </source>
</evidence>
<keyword evidence="5" id="KW-1185">Reference proteome</keyword>
<evidence type="ECO:0000256" key="2">
    <source>
        <dbReference type="SAM" id="MobiDB-lite"/>
    </source>
</evidence>
<gene>
    <name evidence="4" type="ORF">DLEV_144</name>
</gene>
<organism evidence="4 5">
    <name type="scientific">Diachasmimorpha longicaudata entomopoxvirus</name>
    <dbReference type="NCBI Taxonomy" id="109981"/>
    <lineage>
        <taxon>Viruses</taxon>
        <taxon>Varidnaviria</taxon>
        <taxon>Bamfordvirae</taxon>
        <taxon>Nucleocytoviricota</taxon>
        <taxon>Pokkesviricetes</taxon>
        <taxon>Chitovirales</taxon>
        <taxon>Poxviridae</taxon>
        <taxon>Entomopoxvirinae</taxon>
        <taxon>Epsilonentomopoxvirus</taxon>
        <taxon>Epsilonentomopoxvirus dlongicaudata</taxon>
        <taxon>Diachasmimorpha entomopoxvirus</taxon>
    </lineage>
</organism>
<keyword evidence="3" id="KW-0472">Membrane</keyword>
<feature type="compositionally biased region" description="Basic and acidic residues" evidence="2">
    <location>
        <begin position="179"/>
        <end position="191"/>
    </location>
</feature>
<feature type="compositionally biased region" description="Basic and acidic residues" evidence="2">
    <location>
        <begin position="295"/>
        <end position="310"/>
    </location>
</feature>
<dbReference type="EMBL" id="KR095315">
    <property type="protein sequence ID" value="AKS26435.1"/>
    <property type="molecule type" value="Genomic_DNA"/>
</dbReference>
<evidence type="ECO:0000313" key="5">
    <source>
        <dbReference type="Proteomes" id="UP000593702"/>
    </source>
</evidence>
<feature type="compositionally biased region" description="Basic and acidic residues" evidence="2">
    <location>
        <begin position="329"/>
        <end position="343"/>
    </location>
</feature>
<evidence type="ECO:0000256" key="1">
    <source>
        <dbReference type="SAM" id="Coils"/>
    </source>
</evidence>
<keyword evidence="3" id="KW-0812">Transmembrane</keyword>